<evidence type="ECO:0000313" key="4">
    <source>
        <dbReference type="EMBL" id="PWA95825.1"/>
    </source>
</evidence>
<protein>
    <submittedName>
        <fullName evidence="4">Glycosyl transferase, family 1</fullName>
    </submittedName>
</protein>
<feature type="transmembrane region" description="Helical" evidence="3">
    <location>
        <begin position="458"/>
        <end position="481"/>
    </location>
</feature>
<sequence>MRFVFPCIKHLAAAKVILGKRPELVRFSLTKSYETVLHTAVLGESLSFVEYLMSLMSKDDLEIPNIKGETALHIAAITGNTKIAMILIRENNNLLEIPDRDGKTPIYIAASCRKSDMVDFLYEESQQLTGEFWTNEIRDLVLIKCVEANLFGKNTPRGSPLFRRLNSSRTPRRGDRSSGFGTNCFRSNRIVLWLLLITLWAYAGFYVQSKWAHGDNKDGIFWGSDESEEKSSESEEGYRRDLSTSDNVVIDRVVNNVSMSDVKKTDMVIAKNVTSVVSHSVVAVKKKSKKSRRSSRSRRGNQKKVLETMSNEVDLLEEELPQTNATYGMLVGPFGSIEDSVLEWNPSKRSGTCDRSSQFARLVWSRKFVLIFHELLMTGAPLSMMELASELLSCGATVSVVALSRKGGLLKELDRKRIKVLEDKDKISFKTAMKADLVNAGSAVCASWIEKKLPEFKIGIIIPSSAFSLILATLMTISWMITEQYIDHSVAGSRKLVWWIMENRREYFDRSKLVLNRVKTLAFLSESQSKQWMAWCEEENIQFKTAPSFVPLSVNDELAFVAGISCSLNTPAFSTKKMMEKRLLLRKSVREEMGVKDSDMLVIALSSINPGKGHFLLLESVNLATDIKRGGPIDDGESRKKMLRGSEEKQRKDIKLLIGSVGSKSNKVVYVKSLLSFLSNHSDLPKREYFDRSKLVLNRVKTLAFLSESQSKQWMAWCEEENIQFKTAPSFVPLSVNDELAFVAGISCSLNTPAFSTEKMMEKRLLLRKSVREEMGIKYSDMLVISLSSINPGKVHFLLLESVNLATDIKRGGPIDDGESRK</sequence>
<evidence type="ECO:0000256" key="3">
    <source>
        <dbReference type="SAM" id="Phobius"/>
    </source>
</evidence>
<feature type="repeat" description="ANK" evidence="1">
    <location>
        <begin position="67"/>
        <end position="94"/>
    </location>
</feature>
<accession>A0A2U1QCT3</accession>
<dbReference type="Pfam" id="PF12796">
    <property type="entry name" value="Ank_2"/>
    <property type="match status" value="1"/>
</dbReference>
<comment type="caution">
    <text evidence="4">The sequence shown here is derived from an EMBL/GenBank/DDBJ whole genome shotgun (WGS) entry which is preliminary data.</text>
</comment>
<dbReference type="PANTHER" id="PTHR47778:SF2">
    <property type="entry name" value="GLYCOSYL TRANSFERASE FAMILY 1 DOMAIN-CONTAINING PROTEIN"/>
    <property type="match status" value="1"/>
</dbReference>
<dbReference type="SMART" id="SM00248">
    <property type="entry name" value="ANK"/>
    <property type="match status" value="3"/>
</dbReference>
<dbReference type="Proteomes" id="UP000245207">
    <property type="component" value="Unassembled WGS sequence"/>
</dbReference>
<feature type="region of interest" description="Disordered" evidence="2">
    <location>
        <begin position="285"/>
        <end position="304"/>
    </location>
</feature>
<dbReference type="PROSITE" id="PS50297">
    <property type="entry name" value="ANK_REP_REGION"/>
    <property type="match status" value="1"/>
</dbReference>
<dbReference type="EMBL" id="PKPP01000216">
    <property type="protein sequence ID" value="PWA95825.1"/>
    <property type="molecule type" value="Genomic_DNA"/>
</dbReference>
<proteinExistence type="predicted"/>
<dbReference type="OrthoDB" id="512920at2759"/>
<evidence type="ECO:0000256" key="2">
    <source>
        <dbReference type="SAM" id="MobiDB-lite"/>
    </source>
</evidence>
<dbReference type="SUPFAM" id="SSF53756">
    <property type="entry name" value="UDP-Glycosyltransferase/glycogen phosphorylase"/>
    <property type="match status" value="1"/>
</dbReference>
<keyword evidence="3" id="KW-0472">Membrane</keyword>
<reference evidence="4 5" key="1">
    <citation type="journal article" date="2018" name="Mol. Plant">
        <title>The genome of Artemisia annua provides insight into the evolution of Asteraceae family and artemisinin biosynthesis.</title>
        <authorList>
            <person name="Shen Q."/>
            <person name="Zhang L."/>
            <person name="Liao Z."/>
            <person name="Wang S."/>
            <person name="Yan T."/>
            <person name="Shi P."/>
            <person name="Liu M."/>
            <person name="Fu X."/>
            <person name="Pan Q."/>
            <person name="Wang Y."/>
            <person name="Lv Z."/>
            <person name="Lu X."/>
            <person name="Zhang F."/>
            <person name="Jiang W."/>
            <person name="Ma Y."/>
            <person name="Chen M."/>
            <person name="Hao X."/>
            <person name="Li L."/>
            <person name="Tang Y."/>
            <person name="Lv G."/>
            <person name="Zhou Y."/>
            <person name="Sun X."/>
            <person name="Brodelius P.E."/>
            <person name="Rose J.K.C."/>
            <person name="Tang K."/>
        </authorList>
    </citation>
    <scope>NUCLEOTIDE SEQUENCE [LARGE SCALE GENOMIC DNA]</scope>
    <source>
        <strain evidence="5">cv. Huhao1</strain>
        <tissue evidence="4">Leaf</tissue>
    </source>
</reference>
<feature type="compositionally biased region" description="Basic residues" evidence="2">
    <location>
        <begin position="285"/>
        <end position="302"/>
    </location>
</feature>
<dbReference type="GO" id="GO:0016740">
    <property type="term" value="F:transferase activity"/>
    <property type="evidence" value="ECO:0007669"/>
    <property type="project" value="UniProtKB-KW"/>
</dbReference>
<keyword evidence="4" id="KW-0808">Transferase</keyword>
<dbReference type="PANTHER" id="PTHR47778">
    <property type="entry name" value="BNAA05G14870D PROTEIN"/>
    <property type="match status" value="1"/>
</dbReference>
<keyword evidence="3" id="KW-1133">Transmembrane helix</keyword>
<keyword evidence="5" id="KW-1185">Reference proteome</keyword>
<dbReference type="Pfam" id="PF16994">
    <property type="entry name" value="Glyco_trans_4_5"/>
    <property type="match status" value="3"/>
</dbReference>
<dbReference type="InterPro" id="IPR002110">
    <property type="entry name" value="Ankyrin_rpt"/>
</dbReference>
<dbReference type="AlphaFoldDB" id="A0A2U1QCT3"/>
<feature type="transmembrane region" description="Helical" evidence="3">
    <location>
        <begin position="190"/>
        <end position="207"/>
    </location>
</feature>
<dbReference type="InterPro" id="IPR036770">
    <property type="entry name" value="Ankyrin_rpt-contain_sf"/>
</dbReference>
<name>A0A2U1QCT3_ARTAN</name>
<evidence type="ECO:0000313" key="5">
    <source>
        <dbReference type="Proteomes" id="UP000245207"/>
    </source>
</evidence>
<dbReference type="STRING" id="35608.A0A2U1QCT3"/>
<dbReference type="PROSITE" id="PS50088">
    <property type="entry name" value="ANK_REPEAT"/>
    <property type="match status" value="1"/>
</dbReference>
<organism evidence="4 5">
    <name type="scientific">Artemisia annua</name>
    <name type="common">Sweet wormwood</name>
    <dbReference type="NCBI Taxonomy" id="35608"/>
    <lineage>
        <taxon>Eukaryota</taxon>
        <taxon>Viridiplantae</taxon>
        <taxon>Streptophyta</taxon>
        <taxon>Embryophyta</taxon>
        <taxon>Tracheophyta</taxon>
        <taxon>Spermatophyta</taxon>
        <taxon>Magnoliopsida</taxon>
        <taxon>eudicotyledons</taxon>
        <taxon>Gunneridae</taxon>
        <taxon>Pentapetalae</taxon>
        <taxon>asterids</taxon>
        <taxon>campanulids</taxon>
        <taxon>Asterales</taxon>
        <taxon>Asteraceae</taxon>
        <taxon>Asteroideae</taxon>
        <taxon>Anthemideae</taxon>
        <taxon>Artemisiinae</taxon>
        <taxon>Artemisia</taxon>
    </lineage>
</organism>
<dbReference type="InterPro" id="IPR041693">
    <property type="entry name" value="Glyco_trans_4_5"/>
</dbReference>
<evidence type="ECO:0000256" key="1">
    <source>
        <dbReference type="PROSITE-ProRule" id="PRU00023"/>
    </source>
</evidence>
<gene>
    <name evidence="4" type="ORF">CTI12_AA048400</name>
</gene>
<dbReference type="SUPFAM" id="SSF48403">
    <property type="entry name" value="Ankyrin repeat"/>
    <property type="match status" value="1"/>
</dbReference>
<dbReference type="Gene3D" id="1.25.40.20">
    <property type="entry name" value="Ankyrin repeat-containing domain"/>
    <property type="match status" value="1"/>
</dbReference>
<keyword evidence="1" id="KW-0040">ANK repeat</keyword>
<keyword evidence="3" id="KW-0812">Transmembrane</keyword>